<evidence type="ECO:0000256" key="2">
    <source>
        <dbReference type="ARBA" id="ARBA00023015"/>
    </source>
</evidence>
<evidence type="ECO:0000259" key="7">
    <source>
        <dbReference type="PROSITE" id="PS50811"/>
    </source>
</evidence>
<dbReference type="SUPFAM" id="SSF118290">
    <property type="entry name" value="WRKY DNA-binding domain"/>
    <property type="match status" value="1"/>
</dbReference>
<dbReference type="Proteomes" id="UP000639772">
    <property type="component" value="Unassembled WGS sequence"/>
</dbReference>
<dbReference type="Gene3D" id="2.20.25.80">
    <property type="entry name" value="WRKY domain"/>
    <property type="match status" value="1"/>
</dbReference>
<protein>
    <recommendedName>
        <fullName evidence="7">WRKY domain-containing protein</fullName>
    </recommendedName>
</protein>
<evidence type="ECO:0000313" key="9">
    <source>
        <dbReference type="Proteomes" id="UP000639772"/>
    </source>
</evidence>
<dbReference type="EMBL" id="JADCNM010000008">
    <property type="protein sequence ID" value="KAG0472247.1"/>
    <property type="molecule type" value="Genomic_DNA"/>
</dbReference>
<reference evidence="8 9" key="1">
    <citation type="journal article" date="2020" name="Nat. Food">
        <title>A phased Vanilla planifolia genome enables genetic improvement of flavour and production.</title>
        <authorList>
            <person name="Hasing T."/>
            <person name="Tang H."/>
            <person name="Brym M."/>
            <person name="Khazi F."/>
            <person name="Huang T."/>
            <person name="Chambers A.H."/>
        </authorList>
    </citation>
    <scope>NUCLEOTIDE SEQUENCE [LARGE SCALE GENOMIC DNA]</scope>
    <source>
        <tissue evidence="8">Leaf</tissue>
    </source>
</reference>
<dbReference type="InterPro" id="IPR003657">
    <property type="entry name" value="WRKY_dom"/>
</dbReference>
<evidence type="ECO:0000256" key="5">
    <source>
        <dbReference type="ARBA" id="ARBA00023242"/>
    </source>
</evidence>
<comment type="subcellular location">
    <subcellularLocation>
        <location evidence="1">Nucleus</location>
    </subcellularLocation>
</comment>
<keyword evidence="3" id="KW-0238">DNA-binding</keyword>
<dbReference type="PANTHER" id="PTHR31282">
    <property type="entry name" value="WRKY TRANSCRIPTION FACTOR 21-RELATED"/>
    <property type="match status" value="1"/>
</dbReference>
<evidence type="ECO:0000313" key="8">
    <source>
        <dbReference type="EMBL" id="KAG0472247.1"/>
    </source>
</evidence>
<accession>A0A835QNW8</accession>
<evidence type="ECO:0000256" key="1">
    <source>
        <dbReference type="ARBA" id="ARBA00004123"/>
    </source>
</evidence>
<organism evidence="8 9">
    <name type="scientific">Vanilla planifolia</name>
    <name type="common">Vanilla</name>
    <dbReference type="NCBI Taxonomy" id="51239"/>
    <lineage>
        <taxon>Eukaryota</taxon>
        <taxon>Viridiplantae</taxon>
        <taxon>Streptophyta</taxon>
        <taxon>Embryophyta</taxon>
        <taxon>Tracheophyta</taxon>
        <taxon>Spermatophyta</taxon>
        <taxon>Magnoliopsida</taxon>
        <taxon>Liliopsida</taxon>
        <taxon>Asparagales</taxon>
        <taxon>Orchidaceae</taxon>
        <taxon>Vanilloideae</taxon>
        <taxon>Vanilleae</taxon>
        <taxon>Vanilla</taxon>
    </lineage>
</organism>
<dbReference type="GO" id="GO:0043565">
    <property type="term" value="F:sequence-specific DNA binding"/>
    <property type="evidence" value="ECO:0007669"/>
    <property type="project" value="InterPro"/>
</dbReference>
<dbReference type="AlphaFoldDB" id="A0A835QNW8"/>
<name>A0A835QNW8_VANPL</name>
<dbReference type="SMART" id="SM00774">
    <property type="entry name" value="WRKY"/>
    <property type="match status" value="1"/>
</dbReference>
<keyword evidence="2" id="KW-0805">Transcription regulation</keyword>
<proteinExistence type="predicted"/>
<gene>
    <name evidence="8" type="ORF">HPP92_016793</name>
</gene>
<comment type="caution">
    <text evidence="8">The sequence shown here is derived from an EMBL/GenBank/DDBJ whole genome shotgun (WGS) entry which is preliminary data.</text>
</comment>
<dbReference type="InterPro" id="IPR036576">
    <property type="entry name" value="WRKY_dom_sf"/>
</dbReference>
<dbReference type="Pfam" id="PF03106">
    <property type="entry name" value="WRKY"/>
    <property type="match status" value="1"/>
</dbReference>
<evidence type="ECO:0000256" key="4">
    <source>
        <dbReference type="ARBA" id="ARBA00023163"/>
    </source>
</evidence>
<dbReference type="GO" id="GO:0005634">
    <property type="term" value="C:nucleus"/>
    <property type="evidence" value="ECO:0007669"/>
    <property type="project" value="UniProtKB-SubCell"/>
</dbReference>
<keyword evidence="4" id="KW-0804">Transcription</keyword>
<dbReference type="InterPro" id="IPR044810">
    <property type="entry name" value="WRKY_plant"/>
</dbReference>
<feature type="region of interest" description="Disordered" evidence="6">
    <location>
        <begin position="166"/>
        <end position="188"/>
    </location>
</feature>
<dbReference type="PROSITE" id="PS50811">
    <property type="entry name" value="WRKY"/>
    <property type="match status" value="1"/>
</dbReference>
<sequence>MENLIFQLSHQHTTNLRLRPSGAREIADHTVSKLKGDLSSQQGRACSISPYLRPPSVGKNSHTAACRANAAYASDDLGITPLLQESIMESLHFYCDVIRKLFFSCHPLLRRYLQRLTARHVLHARSPSPWPSPLVASFPGKATSLFLLQEAMQSHTHFEDIAKVRRQRRAATTPSEESREKERSVSAISSRMADIPSDLYSWRKACGQKPIKGSPTRGYYKCSSLRGCPARKHVGQPR</sequence>
<evidence type="ECO:0000256" key="3">
    <source>
        <dbReference type="ARBA" id="ARBA00023125"/>
    </source>
</evidence>
<dbReference type="GO" id="GO:0003700">
    <property type="term" value="F:DNA-binding transcription factor activity"/>
    <property type="evidence" value="ECO:0007669"/>
    <property type="project" value="InterPro"/>
</dbReference>
<feature type="domain" description="WRKY" evidence="7">
    <location>
        <begin position="191"/>
        <end position="238"/>
    </location>
</feature>
<evidence type="ECO:0000256" key="6">
    <source>
        <dbReference type="SAM" id="MobiDB-lite"/>
    </source>
</evidence>
<keyword evidence="5" id="KW-0539">Nucleus</keyword>